<accession>A0A3M6QKF5</accession>
<dbReference type="GO" id="GO:0055085">
    <property type="term" value="P:transmembrane transport"/>
    <property type="evidence" value="ECO:0007669"/>
    <property type="project" value="InterPro"/>
</dbReference>
<dbReference type="OrthoDB" id="9808619at2"/>
<feature type="transmembrane region" description="Helical" evidence="8">
    <location>
        <begin position="202"/>
        <end position="219"/>
    </location>
</feature>
<name>A0A3M6QKF5_9BURK</name>
<evidence type="ECO:0000256" key="7">
    <source>
        <dbReference type="ARBA" id="ARBA00023136"/>
    </source>
</evidence>
<feature type="transmembrane region" description="Helical" evidence="8">
    <location>
        <begin position="231"/>
        <end position="250"/>
    </location>
</feature>
<reference evidence="10 11" key="1">
    <citation type="submission" date="2018-10" db="EMBL/GenBank/DDBJ databases">
        <title>Draft genome of Cortibacter populi DSM10536.</title>
        <authorList>
            <person name="Bernier A.-M."/>
            <person name="Bernard K."/>
        </authorList>
    </citation>
    <scope>NUCLEOTIDE SEQUENCE [LARGE SCALE GENOMIC DNA]</scope>
    <source>
        <strain evidence="10 11">DSM 105136</strain>
    </source>
</reference>
<evidence type="ECO:0000256" key="2">
    <source>
        <dbReference type="ARBA" id="ARBA00022448"/>
    </source>
</evidence>
<feature type="transmembrane region" description="Helical" evidence="8">
    <location>
        <begin position="178"/>
        <end position="196"/>
    </location>
</feature>
<keyword evidence="4" id="KW-0997">Cell inner membrane</keyword>
<dbReference type="Proteomes" id="UP000278006">
    <property type="component" value="Unassembled WGS sequence"/>
</dbReference>
<protein>
    <submittedName>
        <fullName evidence="10">ABC transporter permease</fullName>
    </submittedName>
</protein>
<keyword evidence="6 8" id="KW-1133">Transmembrane helix</keyword>
<sequence length="264" mass="28572">MQKNGPLALAFHTLFILFILAPLAVVVAVSFTDKGFISMPTDGLSLRWFRAILDAGEITSAFWFSVRLGLVAACCAVVLAVPAALALARYRFPGREALMAFFMSPLMIPQVVLGAAFLRFFNIAGLSGSFFWLMLTHVVVIVPYAMRLVLSAATGMNREIDNAGLSLGASRWTVFRRITLPMLMAGIAGGWMLSFIQSFDELTMTIFVATPGTMTLPVAMYNHIAHTIDPLVASVSTVLIAGTLVLMLLLDRVVGLEKVLIGRG</sequence>
<dbReference type="AlphaFoldDB" id="A0A3M6QKF5"/>
<feature type="transmembrane region" description="Helical" evidence="8">
    <location>
        <begin position="97"/>
        <end position="118"/>
    </location>
</feature>
<dbReference type="PANTHER" id="PTHR43357:SF4">
    <property type="entry name" value="INNER MEMBRANE ABC TRANSPORTER PERMEASE PROTEIN YDCV"/>
    <property type="match status" value="1"/>
</dbReference>
<keyword evidence="3" id="KW-1003">Cell membrane</keyword>
<feature type="transmembrane region" description="Helical" evidence="8">
    <location>
        <begin position="7"/>
        <end position="31"/>
    </location>
</feature>
<dbReference type="RefSeq" id="WP_122231451.1">
    <property type="nucleotide sequence ID" value="NZ_RDQO01000006.1"/>
</dbReference>
<dbReference type="Pfam" id="PF00528">
    <property type="entry name" value="BPD_transp_1"/>
    <property type="match status" value="1"/>
</dbReference>
<evidence type="ECO:0000256" key="5">
    <source>
        <dbReference type="ARBA" id="ARBA00022692"/>
    </source>
</evidence>
<comment type="subcellular location">
    <subcellularLocation>
        <location evidence="1">Cell inner membrane</location>
        <topology evidence="1">Multi-pass membrane protein</topology>
    </subcellularLocation>
    <subcellularLocation>
        <location evidence="8">Cell membrane</location>
        <topology evidence="8">Multi-pass membrane protein</topology>
    </subcellularLocation>
</comment>
<keyword evidence="2 8" id="KW-0813">Transport</keyword>
<comment type="similarity">
    <text evidence="8">Belongs to the binding-protein-dependent transport system permease family.</text>
</comment>
<feature type="domain" description="ABC transmembrane type-1" evidence="9">
    <location>
        <begin position="62"/>
        <end position="250"/>
    </location>
</feature>
<keyword evidence="5 8" id="KW-0812">Transmembrane</keyword>
<dbReference type="GO" id="GO:0005886">
    <property type="term" value="C:plasma membrane"/>
    <property type="evidence" value="ECO:0007669"/>
    <property type="project" value="UniProtKB-SubCell"/>
</dbReference>
<evidence type="ECO:0000256" key="3">
    <source>
        <dbReference type="ARBA" id="ARBA00022475"/>
    </source>
</evidence>
<feature type="transmembrane region" description="Helical" evidence="8">
    <location>
        <begin position="130"/>
        <end position="150"/>
    </location>
</feature>
<evidence type="ECO:0000313" key="11">
    <source>
        <dbReference type="Proteomes" id="UP000278006"/>
    </source>
</evidence>
<keyword evidence="7 8" id="KW-0472">Membrane</keyword>
<evidence type="ECO:0000313" key="10">
    <source>
        <dbReference type="EMBL" id="RMX03507.1"/>
    </source>
</evidence>
<proteinExistence type="inferred from homology"/>
<dbReference type="EMBL" id="RDQO01000006">
    <property type="protein sequence ID" value="RMX03507.1"/>
    <property type="molecule type" value="Genomic_DNA"/>
</dbReference>
<organism evidence="10 11">
    <name type="scientific">Corticibacter populi</name>
    <dbReference type="NCBI Taxonomy" id="1550736"/>
    <lineage>
        <taxon>Bacteria</taxon>
        <taxon>Pseudomonadati</taxon>
        <taxon>Pseudomonadota</taxon>
        <taxon>Betaproteobacteria</taxon>
        <taxon>Burkholderiales</taxon>
        <taxon>Comamonadaceae</taxon>
        <taxon>Corticibacter</taxon>
    </lineage>
</organism>
<evidence type="ECO:0000256" key="6">
    <source>
        <dbReference type="ARBA" id="ARBA00022989"/>
    </source>
</evidence>
<evidence type="ECO:0000256" key="4">
    <source>
        <dbReference type="ARBA" id="ARBA00022519"/>
    </source>
</evidence>
<dbReference type="CDD" id="cd06261">
    <property type="entry name" value="TM_PBP2"/>
    <property type="match status" value="1"/>
</dbReference>
<evidence type="ECO:0000256" key="8">
    <source>
        <dbReference type="RuleBase" id="RU363032"/>
    </source>
</evidence>
<gene>
    <name evidence="10" type="ORF">D8I35_16660</name>
</gene>
<evidence type="ECO:0000259" key="9">
    <source>
        <dbReference type="PROSITE" id="PS50928"/>
    </source>
</evidence>
<dbReference type="SUPFAM" id="SSF161098">
    <property type="entry name" value="MetI-like"/>
    <property type="match status" value="1"/>
</dbReference>
<keyword evidence="11" id="KW-1185">Reference proteome</keyword>
<comment type="caution">
    <text evidence="10">The sequence shown here is derived from an EMBL/GenBank/DDBJ whole genome shotgun (WGS) entry which is preliminary data.</text>
</comment>
<dbReference type="InterPro" id="IPR035906">
    <property type="entry name" value="MetI-like_sf"/>
</dbReference>
<dbReference type="PANTHER" id="PTHR43357">
    <property type="entry name" value="INNER MEMBRANE ABC TRANSPORTER PERMEASE PROTEIN YDCV"/>
    <property type="match status" value="1"/>
</dbReference>
<dbReference type="PROSITE" id="PS50928">
    <property type="entry name" value="ABC_TM1"/>
    <property type="match status" value="1"/>
</dbReference>
<dbReference type="InterPro" id="IPR000515">
    <property type="entry name" value="MetI-like"/>
</dbReference>
<dbReference type="Gene3D" id="1.10.3720.10">
    <property type="entry name" value="MetI-like"/>
    <property type="match status" value="1"/>
</dbReference>
<feature type="transmembrane region" description="Helical" evidence="8">
    <location>
        <begin position="62"/>
        <end position="85"/>
    </location>
</feature>
<evidence type="ECO:0000256" key="1">
    <source>
        <dbReference type="ARBA" id="ARBA00004429"/>
    </source>
</evidence>